<evidence type="ECO:0000313" key="1">
    <source>
        <dbReference type="EMBL" id="KAK0502792.1"/>
    </source>
</evidence>
<protein>
    <submittedName>
        <fullName evidence="1">Uncharacterized protein</fullName>
    </submittedName>
</protein>
<organism evidence="1 2">
    <name type="scientific">Armillaria luteobubalina</name>
    <dbReference type="NCBI Taxonomy" id="153913"/>
    <lineage>
        <taxon>Eukaryota</taxon>
        <taxon>Fungi</taxon>
        <taxon>Dikarya</taxon>
        <taxon>Basidiomycota</taxon>
        <taxon>Agaricomycotina</taxon>
        <taxon>Agaricomycetes</taxon>
        <taxon>Agaricomycetidae</taxon>
        <taxon>Agaricales</taxon>
        <taxon>Marasmiineae</taxon>
        <taxon>Physalacriaceae</taxon>
        <taxon>Armillaria</taxon>
    </lineage>
</organism>
<accession>A0AA39QH24</accession>
<proteinExistence type="predicted"/>
<dbReference type="AlphaFoldDB" id="A0AA39QH24"/>
<comment type="caution">
    <text evidence="1">The sequence shown here is derived from an EMBL/GenBank/DDBJ whole genome shotgun (WGS) entry which is preliminary data.</text>
</comment>
<dbReference type="EMBL" id="JAUEPU010000004">
    <property type="protein sequence ID" value="KAK0502792.1"/>
    <property type="molecule type" value="Genomic_DNA"/>
</dbReference>
<keyword evidence="2" id="KW-1185">Reference proteome</keyword>
<evidence type="ECO:0000313" key="2">
    <source>
        <dbReference type="Proteomes" id="UP001175228"/>
    </source>
</evidence>
<dbReference type="Proteomes" id="UP001175228">
    <property type="component" value="Unassembled WGS sequence"/>
</dbReference>
<gene>
    <name evidence="1" type="ORF">EDD18DRAFT_1135148</name>
</gene>
<reference evidence="1" key="1">
    <citation type="submission" date="2023-06" db="EMBL/GenBank/DDBJ databases">
        <authorList>
            <consortium name="Lawrence Berkeley National Laboratory"/>
            <person name="Ahrendt S."/>
            <person name="Sahu N."/>
            <person name="Indic B."/>
            <person name="Wong-Bajracharya J."/>
            <person name="Merenyi Z."/>
            <person name="Ke H.-M."/>
            <person name="Monk M."/>
            <person name="Kocsube S."/>
            <person name="Drula E."/>
            <person name="Lipzen A."/>
            <person name="Balint B."/>
            <person name="Henrissat B."/>
            <person name="Andreopoulos B."/>
            <person name="Martin F.M."/>
            <person name="Harder C.B."/>
            <person name="Rigling D."/>
            <person name="Ford K.L."/>
            <person name="Foster G.D."/>
            <person name="Pangilinan J."/>
            <person name="Papanicolaou A."/>
            <person name="Barry K."/>
            <person name="LaButti K."/>
            <person name="Viragh M."/>
            <person name="Koriabine M."/>
            <person name="Yan M."/>
            <person name="Riley R."/>
            <person name="Champramary S."/>
            <person name="Plett K.L."/>
            <person name="Tsai I.J."/>
            <person name="Slot J."/>
            <person name="Sipos G."/>
            <person name="Plett J."/>
            <person name="Nagy L.G."/>
            <person name="Grigoriev I.V."/>
        </authorList>
    </citation>
    <scope>NUCLEOTIDE SEQUENCE</scope>
    <source>
        <strain evidence="1">HWK02</strain>
    </source>
</reference>
<sequence length="220" mass="23522">MALTVLPCREKCIHITDGLVPCRCPWFSAPTLPILELNCVECGHGIHAHVDYESKVVFHNPDTHCAAYAQKAHKSQACTCSVQLFDHEPIVNVYYRSIALPHSSAPLLNSLNSIPSVTANRASGDATLAIAPTLIPSNTSSDPNSMPFASTTVPSHSNSISLFSQSDTYAFVSHSRQQSDDASVVHDLTGALAVPRASEGYDYQGHSTGVNGAPYIGPYS</sequence>
<name>A0AA39QH24_9AGAR</name>